<protein>
    <submittedName>
        <fullName evidence="2">Uncharacterized protein</fullName>
    </submittedName>
</protein>
<dbReference type="PANTHER" id="PTHR38036:SF1">
    <property type="entry name" value="UPF0250 PROTEIN YBED"/>
    <property type="match status" value="1"/>
</dbReference>
<comment type="similarity">
    <text evidence="1">Belongs to the UPF0250 family.</text>
</comment>
<organism evidence="2 3">
    <name type="scientific">Anaeromyxobacter oryzae</name>
    <dbReference type="NCBI Taxonomy" id="2918170"/>
    <lineage>
        <taxon>Bacteria</taxon>
        <taxon>Pseudomonadati</taxon>
        <taxon>Myxococcota</taxon>
        <taxon>Myxococcia</taxon>
        <taxon>Myxococcales</taxon>
        <taxon>Cystobacterineae</taxon>
        <taxon>Anaeromyxobacteraceae</taxon>
        <taxon>Anaeromyxobacter</taxon>
    </lineage>
</organism>
<dbReference type="Pfam" id="PF04359">
    <property type="entry name" value="DUF493"/>
    <property type="match status" value="1"/>
</dbReference>
<evidence type="ECO:0000256" key="1">
    <source>
        <dbReference type="ARBA" id="ARBA00008460"/>
    </source>
</evidence>
<dbReference type="InterPro" id="IPR027471">
    <property type="entry name" value="YbeD-like_sf"/>
</dbReference>
<dbReference type="Gene3D" id="3.30.70.260">
    <property type="match status" value="1"/>
</dbReference>
<dbReference type="PANTHER" id="PTHR38036">
    <property type="entry name" value="UPF0250 PROTEIN YBED"/>
    <property type="match status" value="1"/>
</dbReference>
<dbReference type="SUPFAM" id="SSF117991">
    <property type="entry name" value="YbeD/HP0495-like"/>
    <property type="match status" value="1"/>
</dbReference>
<evidence type="ECO:0000313" key="3">
    <source>
        <dbReference type="Proteomes" id="UP001162891"/>
    </source>
</evidence>
<dbReference type="EMBL" id="AP025591">
    <property type="protein sequence ID" value="BDG06430.1"/>
    <property type="molecule type" value="Genomic_DNA"/>
</dbReference>
<name>A0ABM7X3P8_9BACT</name>
<evidence type="ECO:0000313" key="2">
    <source>
        <dbReference type="EMBL" id="BDG06430.1"/>
    </source>
</evidence>
<reference evidence="3" key="1">
    <citation type="journal article" date="2022" name="Int. J. Syst. Evol. Microbiol.">
        <title>Anaeromyxobacter oryzae sp. nov., Anaeromyxobacter diazotrophicus sp. nov. and Anaeromyxobacter paludicola sp. nov., isolated from paddy soils.</title>
        <authorList>
            <person name="Itoh H."/>
            <person name="Xu Z."/>
            <person name="Mise K."/>
            <person name="Masuda Y."/>
            <person name="Ushijima N."/>
            <person name="Hayakawa C."/>
            <person name="Shiratori Y."/>
            <person name="Senoo K."/>
        </authorList>
    </citation>
    <scope>NUCLEOTIDE SEQUENCE [LARGE SCALE GENOMIC DNA]</scope>
    <source>
        <strain evidence="3">Red232</strain>
    </source>
</reference>
<accession>A0ABM7X3P8</accession>
<dbReference type="InterPro" id="IPR007454">
    <property type="entry name" value="UPF0250_YbeD-like"/>
</dbReference>
<dbReference type="Proteomes" id="UP001162891">
    <property type="component" value="Chromosome"/>
</dbReference>
<keyword evidence="3" id="KW-1185">Reference proteome</keyword>
<sequence length="97" mass="10851">MTNRALPASGQPAHPTLDYPLRYTFKIMGLAADDFAEHARRLVARVVGSAPAEDVVTRQSSGGKYHSVSVAVRLTSEDQRRAVYQALWEDERVVYYL</sequence>
<gene>
    <name evidence="2" type="ORF">AMOR_54260</name>
</gene>
<proteinExistence type="inferred from homology"/>
<dbReference type="RefSeq" id="WP_248356265.1">
    <property type="nucleotide sequence ID" value="NZ_AP025591.1"/>
</dbReference>